<evidence type="ECO:0008006" key="4">
    <source>
        <dbReference type="Google" id="ProtNLM"/>
    </source>
</evidence>
<keyword evidence="3" id="KW-1185">Reference proteome</keyword>
<dbReference type="Proteomes" id="UP000070544">
    <property type="component" value="Unassembled WGS sequence"/>
</dbReference>
<feature type="region of interest" description="Disordered" evidence="1">
    <location>
        <begin position="45"/>
        <end position="105"/>
    </location>
</feature>
<organism evidence="2 3">
    <name type="scientific">Gonapodya prolifera (strain JEL478)</name>
    <name type="common">Monoblepharis prolifera</name>
    <dbReference type="NCBI Taxonomy" id="1344416"/>
    <lineage>
        <taxon>Eukaryota</taxon>
        <taxon>Fungi</taxon>
        <taxon>Fungi incertae sedis</taxon>
        <taxon>Chytridiomycota</taxon>
        <taxon>Chytridiomycota incertae sedis</taxon>
        <taxon>Monoblepharidomycetes</taxon>
        <taxon>Monoblepharidales</taxon>
        <taxon>Gonapodyaceae</taxon>
        <taxon>Gonapodya</taxon>
    </lineage>
</organism>
<dbReference type="InterPro" id="IPR036864">
    <property type="entry name" value="Zn2-C6_fun-type_DNA-bd_sf"/>
</dbReference>
<dbReference type="EMBL" id="KQ965873">
    <property type="protein sequence ID" value="KXS09266.1"/>
    <property type="molecule type" value="Genomic_DNA"/>
</dbReference>
<gene>
    <name evidence="2" type="ORF">M427DRAFT_240459</name>
</gene>
<feature type="compositionally biased region" description="Basic and acidic residues" evidence="1">
    <location>
        <begin position="66"/>
        <end position="77"/>
    </location>
</feature>
<evidence type="ECO:0000313" key="2">
    <source>
        <dbReference type="EMBL" id="KXS09266.1"/>
    </source>
</evidence>
<dbReference type="GO" id="GO:0000981">
    <property type="term" value="F:DNA-binding transcription factor activity, RNA polymerase II-specific"/>
    <property type="evidence" value="ECO:0007669"/>
    <property type="project" value="InterPro"/>
</dbReference>
<dbReference type="GO" id="GO:0008270">
    <property type="term" value="F:zinc ion binding"/>
    <property type="evidence" value="ECO:0007669"/>
    <property type="project" value="InterPro"/>
</dbReference>
<name>A0A138ZXQ7_GONPJ</name>
<dbReference type="AlphaFoldDB" id="A0A138ZXQ7"/>
<dbReference type="Gene3D" id="4.10.240.10">
    <property type="entry name" value="Zn(2)-C6 fungal-type DNA-binding domain"/>
    <property type="match status" value="1"/>
</dbReference>
<evidence type="ECO:0000256" key="1">
    <source>
        <dbReference type="SAM" id="MobiDB-lite"/>
    </source>
</evidence>
<protein>
    <recommendedName>
        <fullName evidence="4">Zn(2)-C6 fungal-type domain-containing protein</fullName>
    </recommendedName>
</protein>
<accession>A0A138ZXQ7</accession>
<proteinExistence type="predicted"/>
<evidence type="ECO:0000313" key="3">
    <source>
        <dbReference type="Proteomes" id="UP000070544"/>
    </source>
</evidence>
<reference evidence="2 3" key="1">
    <citation type="journal article" date="2015" name="Genome Biol. Evol.">
        <title>Phylogenomic analyses indicate that early fungi evolved digesting cell walls of algal ancestors of land plants.</title>
        <authorList>
            <person name="Chang Y."/>
            <person name="Wang S."/>
            <person name="Sekimoto S."/>
            <person name="Aerts A.L."/>
            <person name="Choi C."/>
            <person name="Clum A."/>
            <person name="LaButti K.M."/>
            <person name="Lindquist E.A."/>
            <person name="Yee Ngan C."/>
            <person name="Ohm R.A."/>
            <person name="Salamov A.A."/>
            <person name="Grigoriev I.V."/>
            <person name="Spatafora J.W."/>
            <person name="Berbee M.L."/>
        </authorList>
    </citation>
    <scope>NUCLEOTIDE SEQUENCE [LARGE SCALE GENOMIC DNA]</scope>
    <source>
        <strain evidence="2 3">JEL478</strain>
    </source>
</reference>
<sequence>MTGIENSCHTPVGFISTSTHRCDSRHPRCSYCELRDLVCDYSWEQKPRGPQADPTSARSARRKRRVERDHVVPDSHYLRPPGTFLRDSPESDLSSRSSRSSSPYISLATREDAAGTFLPDTFFQPEELALGNVFIDGTEPKVRNTRCSPRCRTPMPD</sequence>
<feature type="compositionally biased region" description="Low complexity" evidence="1">
    <location>
        <begin position="91"/>
        <end position="103"/>
    </location>
</feature>